<dbReference type="InterPro" id="IPR004827">
    <property type="entry name" value="bZIP"/>
</dbReference>
<dbReference type="PROSITE" id="PS50217">
    <property type="entry name" value="BZIP"/>
    <property type="match status" value="1"/>
</dbReference>
<dbReference type="AlphaFoldDB" id="A0A1Y1W3Z2"/>
<proteinExistence type="inferred from homology"/>
<dbReference type="InterPro" id="IPR046347">
    <property type="entry name" value="bZIP_sf"/>
</dbReference>
<evidence type="ECO:0000313" key="10">
    <source>
        <dbReference type="Proteomes" id="UP000193922"/>
    </source>
</evidence>
<evidence type="ECO:0000256" key="4">
    <source>
        <dbReference type="ARBA" id="ARBA00023125"/>
    </source>
</evidence>
<comment type="subcellular location">
    <subcellularLocation>
        <location evidence="1">Nucleus</location>
    </subcellularLocation>
</comment>
<dbReference type="GeneID" id="63806793"/>
<comment type="caution">
    <text evidence="9">The sequence shown here is derived from an EMBL/GenBank/DDBJ whole genome shotgun (WGS) entry which is preliminary data.</text>
</comment>
<dbReference type="GO" id="GO:0003700">
    <property type="term" value="F:DNA-binding transcription factor activity"/>
    <property type="evidence" value="ECO:0007669"/>
    <property type="project" value="InterPro"/>
</dbReference>
<dbReference type="SUPFAM" id="SSF57959">
    <property type="entry name" value="Leucine zipper domain"/>
    <property type="match status" value="1"/>
</dbReference>
<dbReference type="PANTHER" id="PTHR47416:SF8">
    <property type="entry name" value="BASIC-LEUCINE ZIPPER TRANSCRIPTION FACTOR E-RELATED"/>
    <property type="match status" value="1"/>
</dbReference>
<dbReference type="Proteomes" id="UP000193922">
    <property type="component" value="Unassembled WGS sequence"/>
</dbReference>
<feature type="domain" description="BZIP" evidence="8">
    <location>
        <begin position="70"/>
        <end position="133"/>
    </location>
</feature>
<dbReference type="GO" id="GO:0003677">
    <property type="term" value="F:DNA binding"/>
    <property type="evidence" value="ECO:0007669"/>
    <property type="project" value="UniProtKB-KW"/>
</dbReference>
<reference evidence="9 10" key="1">
    <citation type="submission" date="2016-07" db="EMBL/GenBank/DDBJ databases">
        <title>Pervasive Adenine N6-methylation of Active Genes in Fungi.</title>
        <authorList>
            <consortium name="DOE Joint Genome Institute"/>
            <person name="Mondo S.J."/>
            <person name="Dannebaum R.O."/>
            <person name="Kuo R.C."/>
            <person name="Labutti K."/>
            <person name="Haridas S."/>
            <person name="Kuo A."/>
            <person name="Salamov A."/>
            <person name="Ahrendt S.R."/>
            <person name="Lipzen A."/>
            <person name="Sullivan W."/>
            <person name="Andreopoulos W.B."/>
            <person name="Clum A."/>
            <person name="Lindquist E."/>
            <person name="Daum C."/>
            <person name="Ramamoorthy G.K."/>
            <person name="Gryganskyi A."/>
            <person name="Culley D."/>
            <person name="Magnuson J.K."/>
            <person name="James T.Y."/>
            <person name="O'Malley M.A."/>
            <person name="Stajich J.E."/>
            <person name="Spatafora J.W."/>
            <person name="Visel A."/>
            <person name="Grigoriev I.V."/>
        </authorList>
    </citation>
    <scope>NUCLEOTIDE SEQUENCE [LARGE SCALE GENOMIC DNA]</scope>
    <source>
        <strain evidence="9 10">ATCC 12442</strain>
    </source>
</reference>
<keyword evidence="6" id="KW-0539">Nucleus</keyword>
<dbReference type="Gene3D" id="1.20.5.170">
    <property type="match status" value="1"/>
</dbReference>
<evidence type="ECO:0000256" key="1">
    <source>
        <dbReference type="ARBA" id="ARBA00004123"/>
    </source>
</evidence>
<feature type="region of interest" description="Disordered" evidence="7">
    <location>
        <begin position="84"/>
        <end position="104"/>
    </location>
</feature>
<feature type="compositionally biased region" description="Gly residues" evidence="7">
    <location>
        <begin position="13"/>
        <end position="23"/>
    </location>
</feature>
<comment type="similarity">
    <text evidence="2">Belongs to the bZIP family.</text>
</comment>
<keyword evidence="5" id="KW-0804">Transcription</keyword>
<organism evidence="9 10">
    <name type="scientific">Linderina pennispora</name>
    <dbReference type="NCBI Taxonomy" id="61395"/>
    <lineage>
        <taxon>Eukaryota</taxon>
        <taxon>Fungi</taxon>
        <taxon>Fungi incertae sedis</taxon>
        <taxon>Zoopagomycota</taxon>
        <taxon>Kickxellomycotina</taxon>
        <taxon>Kickxellomycetes</taxon>
        <taxon>Kickxellales</taxon>
        <taxon>Kickxellaceae</taxon>
        <taxon>Linderina</taxon>
    </lineage>
</organism>
<evidence type="ECO:0000256" key="2">
    <source>
        <dbReference type="ARBA" id="ARBA00007163"/>
    </source>
</evidence>
<evidence type="ECO:0000313" key="9">
    <source>
        <dbReference type="EMBL" id="ORX68259.1"/>
    </source>
</evidence>
<dbReference type="PANTHER" id="PTHR47416">
    <property type="entry name" value="BASIC-LEUCINE ZIPPER TRANSCRIPTION FACTOR F-RELATED"/>
    <property type="match status" value="1"/>
</dbReference>
<dbReference type="STRING" id="61395.A0A1Y1W3Z2"/>
<sequence length="444" mass="46116">MSNTCVSPNKAGEGSGIGSGAVGVGKSSAGKRKHSMVVLTSGAEIDLNDLPPPRPGRPSGKTPQDPAMQEARKRARVLRNRAAAQLSREKKRQHVESLENENAELQAKNAELEQRLTKAETSNLELSSKLDSLAQQLQSLQSLILGGAAPVAAGASTPAAAAAISQAATPGMWSSLPTPMAASPLNQPLAQLGLSPGEAPFSLTSADLSNSIISRTPSSATVAMSATSSSQSPSLGTALSSIPSTNTSTSESTTAATELFPGVARTTTLTSKGLSESARMPLQFSVSLGRKQPGTCSSTSSSTSWRQQVVDTAVQAIVSASATSSPQAVWTIFCALWWTLCQSGGWISRHQASQIARGVLDHPQQARVSKAPRGLAVVASWLAAGTKTARALRRVAGDGPVDQVRALVARLSVAMKAVEGSAKYRRRGRQPGDKSMYTLSQKIS</sequence>
<evidence type="ECO:0000256" key="7">
    <source>
        <dbReference type="SAM" id="MobiDB-lite"/>
    </source>
</evidence>
<feature type="region of interest" description="Disordered" evidence="7">
    <location>
        <begin position="1"/>
        <end position="72"/>
    </location>
</feature>
<dbReference type="Pfam" id="PF07716">
    <property type="entry name" value="bZIP_2"/>
    <property type="match status" value="1"/>
</dbReference>
<name>A0A1Y1W3Z2_9FUNG</name>
<dbReference type="OrthoDB" id="674948at2759"/>
<dbReference type="RefSeq" id="XP_040742073.1">
    <property type="nucleotide sequence ID" value="XM_040890145.1"/>
</dbReference>
<feature type="region of interest" description="Disordered" evidence="7">
    <location>
        <begin position="224"/>
        <end position="254"/>
    </location>
</feature>
<keyword evidence="4" id="KW-0238">DNA-binding</keyword>
<dbReference type="GO" id="GO:0005634">
    <property type="term" value="C:nucleus"/>
    <property type="evidence" value="ECO:0007669"/>
    <property type="project" value="UniProtKB-SubCell"/>
</dbReference>
<protein>
    <recommendedName>
        <fullName evidence="8">BZIP domain-containing protein</fullName>
    </recommendedName>
</protein>
<dbReference type="EMBL" id="MCFD01000010">
    <property type="protein sequence ID" value="ORX68259.1"/>
    <property type="molecule type" value="Genomic_DNA"/>
</dbReference>
<keyword evidence="3" id="KW-0805">Transcription regulation</keyword>
<evidence type="ECO:0000256" key="6">
    <source>
        <dbReference type="ARBA" id="ARBA00023242"/>
    </source>
</evidence>
<dbReference type="SMART" id="SM00338">
    <property type="entry name" value="BRLZ"/>
    <property type="match status" value="1"/>
</dbReference>
<accession>A0A1Y1W3Z2</accession>
<evidence type="ECO:0000256" key="3">
    <source>
        <dbReference type="ARBA" id="ARBA00023015"/>
    </source>
</evidence>
<evidence type="ECO:0000259" key="8">
    <source>
        <dbReference type="PROSITE" id="PS50217"/>
    </source>
</evidence>
<gene>
    <name evidence="9" type="ORF">DL89DRAFT_29091</name>
</gene>
<keyword evidence="10" id="KW-1185">Reference proteome</keyword>
<feature type="region of interest" description="Disordered" evidence="7">
    <location>
        <begin position="422"/>
        <end position="444"/>
    </location>
</feature>
<evidence type="ECO:0000256" key="5">
    <source>
        <dbReference type="ARBA" id="ARBA00023163"/>
    </source>
</evidence>